<dbReference type="PRINTS" id="PR00505">
    <property type="entry name" value="D12N6MTFRASE"/>
</dbReference>
<dbReference type="GO" id="GO:0009007">
    <property type="term" value="F:site-specific DNA-methyltransferase (adenine-specific) activity"/>
    <property type="evidence" value="ECO:0007669"/>
    <property type="project" value="UniProtKB-UniRule"/>
</dbReference>
<keyword evidence="9" id="KW-1185">Reference proteome</keyword>
<organism evidence="8 9">
    <name type="scientific">Oceanobacillus indicireducens</name>
    <dbReference type="NCBI Taxonomy" id="1004261"/>
    <lineage>
        <taxon>Bacteria</taxon>
        <taxon>Bacillati</taxon>
        <taxon>Bacillota</taxon>
        <taxon>Bacilli</taxon>
        <taxon>Bacillales</taxon>
        <taxon>Bacillaceae</taxon>
        <taxon>Oceanobacillus</taxon>
    </lineage>
</organism>
<dbReference type="InterPro" id="IPR012327">
    <property type="entry name" value="MeTrfase_D12"/>
</dbReference>
<evidence type="ECO:0000256" key="1">
    <source>
        <dbReference type="ARBA" id="ARBA00006594"/>
    </source>
</evidence>
<evidence type="ECO:0000256" key="4">
    <source>
        <dbReference type="ARBA" id="ARBA00022679"/>
    </source>
</evidence>
<dbReference type="Gene3D" id="3.40.50.150">
    <property type="entry name" value="Vaccinia Virus protein VP39"/>
    <property type="match status" value="2"/>
</dbReference>
<dbReference type="EMBL" id="BMOS01000020">
    <property type="protein sequence ID" value="GGN61611.1"/>
    <property type="molecule type" value="Genomic_DNA"/>
</dbReference>
<dbReference type="GO" id="GO:0043565">
    <property type="term" value="F:sequence-specific DNA binding"/>
    <property type="evidence" value="ECO:0007669"/>
    <property type="project" value="TreeGrafter"/>
</dbReference>
<keyword evidence="5 7" id="KW-0949">S-adenosyl-L-methionine</keyword>
<dbReference type="InterPro" id="IPR012186">
    <property type="entry name" value="Ade-mod_methylase_MStsI"/>
</dbReference>
<sequence length="631" mass="72942">MRQEKLFEESKYIKPRPVLKWAGGKTQMLDILVPNSPKKYNKYIEPFVGGGALFFELSPEDGIIADSNPDIINLYEIIAEDVDGLIDILKEMKNEEEFYYTIRATDPTTLTKTESAARTLYLNRTCYNGLYRVNKKGQFNVPFGKYKNPKICDEENLRAASRVLKSTKIIHSDYIDVLRKYAEPGDFVFLDPPYIPISQYSDFKRYTKEQFDEEDQKVLAEEVKRLRDIGCHVLLTNSNHPLVHELYKEFEISVHQTKRNINSKASKRIGEDVLVKAEPFKRRIIGEPKEISKEMEKFPPTRFMGSKEKLLGYIWGIASQFKFESVLDLFSGSGVVSYMFKTQNKQVLSNDYMSFSSNITKALVENNHVVLDEKDIEIVFDETTLTDNFVSTTFQGLYFNDEDNAFIDLVRANLDKLENDIKQSLVLAALVRACLKKRPRGIFTYTGNRYNDGRRDLTLSLKEQFLEAVEAINGAVFDNGKENISRNEDSLSTELSADLVYIDPPYYSPLSDNEYVRRYHFVEGLVKNWKNVEMQWNTKTKKFKNYPTPFSTLEGAYKAFDRLFERHQNSILIVSYSSNSLPTKEEMLAIMTKYKKNVDVVSVNHKYSFGNQGHKVGNNKNTVEEYLFVGY</sequence>
<reference evidence="8" key="2">
    <citation type="submission" date="2020-09" db="EMBL/GenBank/DDBJ databases">
        <authorList>
            <person name="Sun Q."/>
            <person name="Ohkuma M."/>
        </authorList>
    </citation>
    <scope>NUCLEOTIDE SEQUENCE</scope>
    <source>
        <strain evidence="8">JCM 17251</strain>
    </source>
</reference>
<dbReference type="GO" id="GO:0032259">
    <property type="term" value="P:methylation"/>
    <property type="evidence" value="ECO:0007669"/>
    <property type="project" value="UniProtKB-KW"/>
</dbReference>
<dbReference type="RefSeq" id="WP_188858144.1">
    <property type="nucleotide sequence ID" value="NZ_BMOS01000020.1"/>
</dbReference>
<protein>
    <recommendedName>
        <fullName evidence="2 7">Site-specific DNA-methyltransferase (adenine-specific)</fullName>
        <ecNumber evidence="2 7">2.1.1.72</ecNumber>
    </recommendedName>
</protein>
<dbReference type="PIRSF" id="PIRSF036638">
    <property type="entry name" value="M_m6A_StsI"/>
    <property type="match status" value="1"/>
</dbReference>
<reference evidence="8" key="1">
    <citation type="journal article" date="2014" name="Int. J. Syst. Evol. Microbiol.">
        <title>Complete genome sequence of Corynebacterium casei LMG S-19264T (=DSM 44701T), isolated from a smear-ripened cheese.</title>
        <authorList>
            <consortium name="US DOE Joint Genome Institute (JGI-PGF)"/>
            <person name="Walter F."/>
            <person name="Albersmeier A."/>
            <person name="Kalinowski J."/>
            <person name="Ruckert C."/>
        </authorList>
    </citation>
    <scope>NUCLEOTIDE SEQUENCE</scope>
    <source>
        <strain evidence="8">JCM 17251</strain>
    </source>
</reference>
<dbReference type="AlphaFoldDB" id="A0A917XZY2"/>
<dbReference type="NCBIfam" id="TIGR00571">
    <property type="entry name" value="dam"/>
    <property type="match status" value="1"/>
</dbReference>
<evidence type="ECO:0000256" key="6">
    <source>
        <dbReference type="ARBA" id="ARBA00047942"/>
    </source>
</evidence>
<comment type="caution">
    <text evidence="8">The sequence shown here is derived from an EMBL/GenBank/DDBJ whole genome shotgun (WGS) entry which is preliminary data.</text>
</comment>
<dbReference type="PANTHER" id="PTHR30481">
    <property type="entry name" value="DNA ADENINE METHYLASE"/>
    <property type="match status" value="1"/>
</dbReference>
<dbReference type="PANTHER" id="PTHR30481:SF3">
    <property type="entry name" value="DNA ADENINE METHYLASE"/>
    <property type="match status" value="1"/>
</dbReference>
<dbReference type="Proteomes" id="UP000624041">
    <property type="component" value="Unassembled WGS sequence"/>
</dbReference>
<evidence type="ECO:0000256" key="2">
    <source>
        <dbReference type="ARBA" id="ARBA00011900"/>
    </source>
</evidence>
<dbReference type="SUPFAM" id="SSF53335">
    <property type="entry name" value="S-adenosyl-L-methionine-dependent methyltransferases"/>
    <property type="match status" value="2"/>
</dbReference>
<dbReference type="InterPro" id="IPR002052">
    <property type="entry name" value="DNA_methylase_N6_adenine_CS"/>
</dbReference>
<dbReference type="InterPro" id="IPR023095">
    <property type="entry name" value="Ade_MeTrfase_dom_2"/>
</dbReference>
<comment type="catalytic activity">
    <reaction evidence="6 7">
        <text>a 2'-deoxyadenosine in DNA + S-adenosyl-L-methionine = an N(6)-methyl-2'-deoxyadenosine in DNA + S-adenosyl-L-homocysteine + H(+)</text>
        <dbReference type="Rhea" id="RHEA:15197"/>
        <dbReference type="Rhea" id="RHEA-COMP:12418"/>
        <dbReference type="Rhea" id="RHEA-COMP:12419"/>
        <dbReference type="ChEBI" id="CHEBI:15378"/>
        <dbReference type="ChEBI" id="CHEBI:57856"/>
        <dbReference type="ChEBI" id="CHEBI:59789"/>
        <dbReference type="ChEBI" id="CHEBI:90615"/>
        <dbReference type="ChEBI" id="CHEBI:90616"/>
        <dbReference type="EC" id="2.1.1.72"/>
    </reaction>
</comment>
<dbReference type="Pfam" id="PF02086">
    <property type="entry name" value="MethyltransfD12"/>
    <property type="match status" value="2"/>
</dbReference>
<evidence type="ECO:0000256" key="7">
    <source>
        <dbReference type="RuleBase" id="RU361257"/>
    </source>
</evidence>
<evidence type="ECO:0000256" key="5">
    <source>
        <dbReference type="ARBA" id="ARBA00022691"/>
    </source>
</evidence>
<keyword evidence="4 7" id="KW-0808">Transferase</keyword>
<dbReference type="PROSITE" id="PS00092">
    <property type="entry name" value="N6_MTASE"/>
    <property type="match status" value="2"/>
</dbReference>
<dbReference type="GO" id="GO:0009307">
    <property type="term" value="P:DNA restriction-modification system"/>
    <property type="evidence" value="ECO:0007669"/>
    <property type="project" value="InterPro"/>
</dbReference>
<keyword evidence="3 7" id="KW-0489">Methyltransferase</keyword>
<comment type="similarity">
    <text evidence="1 7">Belongs to the N(4)/N(6)-methyltransferase family.</text>
</comment>
<dbReference type="GO" id="GO:0006298">
    <property type="term" value="P:mismatch repair"/>
    <property type="evidence" value="ECO:0007669"/>
    <property type="project" value="TreeGrafter"/>
</dbReference>
<evidence type="ECO:0000313" key="9">
    <source>
        <dbReference type="Proteomes" id="UP000624041"/>
    </source>
</evidence>
<evidence type="ECO:0000256" key="3">
    <source>
        <dbReference type="ARBA" id="ARBA00022603"/>
    </source>
</evidence>
<name>A0A917XZY2_9BACI</name>
<gene>
    <name evidence="8" type="ORF">GCM10007971_26810</name>
</gene>
<accession>A0A917XZY2</accession>
<dbReference type="InterPro" id="IPR029063">
    <property type="entry name" value="SAM-dependent_MTases_sf"/>
</dbReference>
<dbReference type="GO" id="GO:1904047">
    <property type="term" value="F:S-adenosyl-L-methionine binding"/>
    <property type="evidence" value="ECO:0007669"/>
    <property type="project" value="TreeGrafter"/>
</dbReference>
<dbReference type="EC" id="2.1.1.72" evidence="2 7"/>
<evidence type="ECO:0000313" key="8">
    <source>
        <dbReference type="EMBL" id="GGN61611.1"/>
    </source>
</evidence>
<proteinExistence type="inferred from homology"/>
<dbReference type="Gene3D" id="1.10.1020.10">
    <property type="entry name" value="Adenine-specific Methyltransferase, Domain 2"/>
    <property type="match status" value="2"/>
</dbReference>